<organism evidence="1 2">
    <name type="scientific">Gossypium barbadense</name>
    <name type="common">Sea Island cotton</name>
    <name type="synonym">Hibiscus barbadensis</name>
    <dbReference type="NCBI Taxonomy" id="3634"/>
    <lineage>
        <taxon>Eukaryota</taxon>
        <taxon>Viridiplantae</taxon>
        <taxon>Streptophyta</taxon>
        <taxon>Embryophyta</taxon>
        <taxon>Tracheophyta</taxon>
        <taxon>Spermatophyta</taxon>
        <taxon>Magnoliopsida</taxon>
        <taxon>eudicotyledons</taxon>
        <taxon>Gunneridae</taxon>
        <taxon>Pentapetalae</taxon>
        <taxon>rosids</taxon>
        <taxon>malvids</taxon>
        <taxon>Malvales</taxon>
        <taxon>Malvaceae</taxon>
        <taxon>Malvoideae</taxon>
        <taxon>Gossypium</taxon>
    </lineage>
</organism>
<gene>
    <name evidence="1" type="ORF">GOBAR_AA11184</name>
</gene>
<dbReference type="Proteomes" id="UP000239757">
    <property type="component" value="Unassembled WGS sequence"/>
</dbReference>
<evidence type="ECO:0000313" key="1">
    <source>
        <dbReference type="EMBL" id="PPS09460.1"/>
    </source>
</evidence>
<proteinExistence type="predicted"/>
<sequence length="107" mass="11510">MNELLELELWRIISQGNDESGGGYSGGGRGSLVHKSCAKRILYLVVAMVVVEQLWRIISQGNDESGGGYSGGGRGSLVHKSCAKRILYLVVAMVVVEQDMAIVENLS</sequence>
<protein>
    <submittedName>
        <fullName evidence="1">Uncharacterized protein</fullName>
    </submittedName>
</protein>
<name>A0A2P5Y1I8_GOSBA</name>
<accession>A0A2P5Y1I8</accession>
<dbReference type="EMBL" id="KZ663853">
    <property type="protein sequence ID" value="PPS09460.1"/>
    <property type="molecule type" value="Genomic_DNA"/>
</dbReference>
<reference evidence="1 2" key="1">
    <citation type="submission" date="2015-01" db="EMBL/GenBank/DDBJ databases">
        <title>Genome of allotetraploid Gossypium barbadense reveals genomic plasticity and fiber elongation in cotton evolution.</title>
        <authorList>
            <person name="Chen X."/>
            <person name="Liu X."/>
            <person name="Zhao B."/>
            <person name="Zheng H."/>
            <person name="Hu Y."/>
            <person name="Lu G."/>
            <person name="Yang C."/>
            <person name="Chen J."/>
            <person name="Shan C."/>
            <person name="Zhang L."/>
            <person name="Zhou Y."/>
            <person name="Wang L."/>
            <person name="Guo W."/>
            <person name="Bai Y."/>
            <person name="Ruan J."/>
            <person name="Shangguan X."/>
            <person name="Mao Y."/>
            <person name="Jiang J."/>
            <person name="Zhu Y."/>
            <person name="Lei J."/>
            <person name="Kang H."/>
            <person name="Chen S."/>
            <person name="He X."/>
            <person name="Wang R."/>
            <person name="Wang Y."/>
            <person name="Chen J."/>
            <person name="Wang L."/>
            <person name="Yu S."/>
            <person name="Wang B."/>
            <person name="Wei J."/>
            <person name="Song S."/>
            <person name="Lu X."/>
            <person name="Gao Z."/>
            <person name="Gu W."/>
            <person name="Deng X."/>
            <person name="Ma D."/>
            <person name="Wang S."/>
            <person name="Liang W."/>
            <person name="Fang L."/>
            <person name="Cai C."/>
            <person name="Zhu X."/>
            <person name="Zhou B."/>
            <person name="Zhang Y."/>
            <person name="Chen Z."/>
            <person name="Xu S."/>
            <person name="Zhu R."/>
            <person name="Wang S."/>
            <person name="Zhang T."/>
            <person name="Zhao G."/>
        </authorList>
    </citation>
    <scope>NUCLEOTIDE SEQUENCE [LARGE SCALE GENOMIC DNA]</scope>
    <source>
        <strain evidence="2">cv. Xinhai21</strain>
        <tissue evidence="1">Leaf</tissue>
    </source>
</reference>
<evidence type="ECO:0000313" key="2">
    <source>
        <dbReference type="Proteomes" id="UP000239757"/>
    </source>
</evidence>
<dbReference type="AlphaFoldDB" id="A0A2P5Y1I8"/>